<dbReference type="Pfam" id="PF10604">
    <property type="entry name" value="Polyketide_cyc2"/>
    <property type="match status" value="1"/>
</dbReference>
<dbReference type="InterPro" id="IPR019587">
    <property type="entry name" value="Polyketide_cyclase/dehydratase"/>
</dbReference>
<accession>A0A6J6MKR0</accession>
<reference evidence="1" key="1">
    <citation type="submission" date="2020-05" db="EMBL/GenBank/DDBJ databases">
        <authorList>
            <person name="Chiriac C."/>
            <person name="Salcher M."/>
            <person name="Ghai R."/>
            <person name="Kavagutti S V."/>
        </authorList>
    </citation>
    <scope>NUCLEOTIDE SEQUENCE</scope>
</reference>
<sequence length="156" mass="17102">MGNGMLVTGVKWSMAHYVATVPSTKSAEEAFTYMSDLRNFAEWDRGIKKVVQVKGDGPGLGTVYDITVRGKGGKDSSLRYETLEFEAPRTMLVKGRNSKLTSIDRITVVPTATGCDVIYDAVLNFNWYLAPMNFALNKVFNKVGDAAIVGLRKVLA</sequence>
<organism evidence="1">
    <name type="scientific">freshwater metagenome</name>
    <dbReference type="NCBI Taxonomy" id="449393"/>
    <lineage>
        <taxon>unclassified sequences</taxon>
        <taxon>metagenomes</taxon>
        <taxon>ecological metagenomes</taxon>
    </lineage>
</organism>
<dbReference type="AlphaFoldDB" id="A0A6J6MKR0"/>
<dbReference type="InterPro" id="IPR023393">
    <property type="entry name" value="START-like_dom_sf"/>
</dbReference>
<dbReference type="SUPFAM" id="SSF55961">
    <property type="entry name" value="Bet v1-like"/>
    <property type="match status" value="1"/>
</dbReference>
<evidence type="ECO:0000313" key="1">
    <source>
        <dbReference type="EMBL" id="CAB4673295.1"/>
    </source>
</evidence>
<protein>
    <submittedName>
        <fullName evidence="1">Unannotated protein</fullName>
    </submittedName>
</protein>
<name>A0A6J6MKR0_9ZZZZ</name>
<gene>
    <name evidence="1" type="ORF">UFOPK2295_00939</name>
</gene>
<dbReference type="EMBL" id="CAEZWV010000017">
    <property type="protein sequence ID" value="CAB4673295.1"/>
    <property type="molecule type" value="Genomic_DNA"/>
</dbReference>
<proteinExistence type="predicted"/>
<dbReference type="Gene3D" id="3.30.530.20">
    <property type="match status" value="1"/>
</dbReference>